<dbReference type="PANTHER" id="PTHR31841:SF1">
    <property type="entry name" value="PROTEIN FAM72A-RELATED"/>
    <property type="match status" value="1"/>
</dbReference>
<reference evidence="3 4" key="1">
    <citation type="journal article" date="2012" name="Science">
        <title>The Paleozoic origin of enzymatic lignin decomposition reconstructed from 31 fungal genomes.</title>
        <authorList>
            <person name="Floudas D."/>
            <person name="Binder M."/>
            <person name="Riley R."/>
            <person name="Barry K."/>
            <person name="Blanchette R.A."/>
            <person name="Henrissat B."/>
            <person name="Martinez A.T."/>
            <person name="Otillar R."/>
            <person name="Spatafora J.W."/>
            <person name="Yadav J.S."/>
            <person name="Aerts A."/>
            <person name="Benoit I."/>
            <person name="Boyd A."/>
            <person name="Carlson A."/>
            <person name="Copeland A."/>
            <person name="Coutinho P.M."/>
            <person name="de Vries R.P."/>
            <person name="Ferreira P."/>
            <person name="Findley K."/>
            <person name="Foster B."/>
            <person name="Gaskell J."/>
            <person name="Glotzer D."/>
            <person name="Gorecki P."/>
            <person name="Heitman J."/>
            <person name="Hesse C."/>
            <person name="Hori C."/>
            <person name="Igarashi K."/>
            <person name="Jurgens J.A."/>
            <person name="Kallen N."/>
            <person name="Kersten P."/>
            <person name="Kohler A."/>
            <person name="Kuees U."/>
            <person name="Kumar T.K.A."/>
            <person name="Kuo A."/>
            <person name="LaButti K."/>
            <person name="Larrondo L.F."/>
            <person name="Lindquist E."/>
            <person name="Ling A."/>
            <person name="Lombard V."/>
            <person name="Lucas S."/>
            <person name="Lundell T."/>
            <person name="Martin R."/>
            <person name="McLaughlin D.J."/>
            <person name="Morgenstern I."/>
            <person name="Morin E."/>
            <person name="Murat C."/>
            <person name="Nagy L.G."/>
            <person name="Nolan M."/>
            <person name="Ohm R.A."/>
            <person name="Patyshakuliyeva A."/>
            <person name="Rokas A."/>
            <person name="Ruiz-Duenas F.J."/>
            <person name="Sabat G."/>
            <person name="Salamov A."/>
            <person name="Samejima M."/>
            <person name="Schmutz J."/>
            <person name="Slot J.C."/>
            <person name="St John F."/>
            <person name="Stenlid J."/>
            <person name="Sun H."/>
            <person name="Sun S."/>
            <person name="Syed K."/>
            <person name="Tsang A."/>
            <person name="Wiebenga A."/>
            <person name="Young D."/>
            <person name="Pisabarro A."/>
            <person name="Eastwood D.C."/>
            <person name="Martin F."/>
            <person name="Cullen D."/>
            <person name="Grigoriev I.V."/>
            <person name="Hibbett D.S."/>
        </authorList>
    </citation>
    <scope>NUCLEOTIDE SEQUENCE [LARGE SCALE GENOMIC DNA]</scope>
    <source>
        <strain evidence="3 4">MD-104</strain>
    </source>
</reference>
<dbReference type="PANTHER" id="PTHR31841">
    <property type="entry name" value="PROTEIN FAM72A-RELATED"/>
    <property type="match status" value="1"/>
</dbReference>
<dbReference type="OMA" id="VLFWHHL"/>
<comment type="similarity">
    <text evidence="1">Belongs to the FAM72 family.</text>
</comment>
<feature type="region of interest" description="Disordered" evidence="2">
    <location>
        <begin position="119"/>
        <end position="143"/>
    </location>
</feature>
<keyword evidence="4" id="KW-1185">Reference proteome</keyword>
<evidence type="ECO:0000256" key="1">
    <source>
        <dbReference type="ARBA" id="ARBA00006888"/>
    </source>
</evidence>
<name>A0A2H3JMS5_WOLCO</name>
<dbReference type="STRING" id="742152.A0A2H3JMS5"/>
<dbReference type="Pfam" id="PF14976">
    <property type="entry name" value="YPEH2ZP"/>
    <property type="match status" value="2"/>
</dbReference>
<accession>A0A2H3JMS5</accession>
<gene>
    <name evidence="3" type="ORF">WOLCODRAFT_138373</name>
</gene>
<evidence type="ECO:0000256" key="2">
    <source>
        <dbReference type="SAM" id="MobiDB-lite"/>
    </source>
</evidence>
<sequence length="382" mass="40965">MVNPYGQYAAVDRAYPSPSASLPSHSQYAYPLPPRNGHVLVPSHTPLQMHSTAHPPWHPHVRVQVMPPPPPMVHKVWILDCKSCGMFLTNRGMKAVLLLRPNVPLYSTDALPINCSAYSPDPSPSSPASPPSSPSSSQPPNTSTRTCECLTQTLCCHGCGSAVGYMIVSPCRRCTSSISASNRTTNGHRFVFYSAEVVAGERLYVLGERGVHAFHPPQPLRLVPINSSGLHAASSRARDPPAMSPLSSPRSDTDDDNSMPELVPLEQPVSPGAPPPSRRMSAYPSARTTPDANALSAGSAGVWHTPAGLAVEAIVPPEPERLKAGEVLYWHHLVRSGEIPPVAEDVRARGPRPDDETHAGKDAADTQRRAPVGLKHTVFAGR</sequence>
<dbReference type="InterPro" id="IPR026768">
    <property type="entry name" value="YPEH2ZP"/>
</dbReference>
<feature type="compositionally biased region" description="Pro residues" evidence="2">
    <location>
        <begin position="121"/>
        <end position="133"/>
    </location>
</feature>
<feature type="region of interest" description="Disordered" evidence="2">
    <location>
        <begin position="344"/>
        <end position="371"/>
    </location>
</feature>
<feature type="region of interest" description="Disordered" evidence="2">
    <location>
        <begin position="231"/>
        <end position="298"/>
    </location>
</feature>
<dbReference type="Proteomes" id="UP000218811">
    <property type="component" value="Unassembled WGS sequence"/>
</dbReference>
<dbReference type="OrthoDB" id="2526683at2759"/>
<dbReference type="GO" id="GO:0005829">
    <property type="term" value="C:cytosol"/>
    <property type="evidence" value="ECO:0007669"/>
    <property type="project" value="UniProtKB-ARBA"/>
</dbReference>
<protein>
    <submittedName>
        <fullName evidence="3">Uncharacterized protein</fullName>
    </submittedName>
</protein>
<feature type="compositionally biased region" description="Basic and acidic residues" evidence="2">
    <location>
        <begin position="344"/>
        <end position="368"/>
    </location>
</feature>
<dbReference type="EMBL" id="KB468146">
    <property type="protein sequence ID" value="PCH43492.1"/>
    <property type="molecule type" value="Genomic_DNA"/>
</dbReference>
<organism evidence="3 4">
    <name type="scientific">Wolfiporia cocos (strain MD-104)</name>
    <name type="common">Brown rot fungus</name>
    <dbReference type="NCBI Taxonomy" id="742152"/>
    <lineage>
        <taxon>Eukaryota</taxon>
        <taxon>Fungi</taxon>
        <taxon>Dikarya</taxon>
        <taxon>Basidiomycota</taxon>
        <taxon>Agaricomycotina</taxon>
        <taxon>Agaricomycetes</taxon>
        <taxon>Polyporales</taxon>
        <taxon>Phaeolaceae</taxon>
        <taxon>Wolfiporia</taxon>
    </lineage>
</organism>
<proteinExistence type="inferred from homology"/>
<dbReference type="AlphaFoldDB" id="A0A2H3JMS5"/>
<evidence type="ECO:0000313" key="4">
    <source>
        <dbReference type="Proteomes" id="UP000218811"/>
    </source>
</evidence>
<evidence type="ECO:0000313" key="3">
    <source>
        <dbReference type="EMBL" id="PCH43492.1"/>
    </source>
</evidence>